<dbReference type="Proteomes" id="UP001396334">
    <property type="component" value="Unassembled WGS sequence"/>
</dbReference>
<keyword evidence="3" id="KW-1185">Reference proteome</keyword>
<feature type="compositionally biased region" description="Polar residues" evidence="1">
    <location>
        <begin position="65"/>
        <end position="77"/>
    </location>
</feature>
<accession>A0ABR2NRU5</accession>
<comment type="caution">
    <text evidence="2">The sequence shown here is derived from an EMBL/GenBank/DDBJ whole genome shotgun (WGS) entry which is preliminary data.</text>
</comment>
<sequence length="198" mass="21763">METSSPLSCSCSLDSSALDRSNGMTPIAAIGEVIYVPRSNHFRCKNKDSEPSTAIYEPSNEDLGNPSNQKRADNSNPLWRPRMPSHPEQDANVPPALLRMLFYPFKQQIPAQLGALNHRASNPFFIRCATLPGKGGALKKGPPLKNKRTLSSLFELVMIARLSYAPPFAQDIHMLIGHSHRTLSHTQDGFQLLPGCSA</sequence>
<proteinExistence type="predicted"/>
<reference evidence="2 3" key="1">
    <citation type="journal article" date="2024" name="G3 (Bethesda)">
        <title>Genome assembly of Hibiscus sabdariffa L. provides insights into metabolisms of medicinal natural products.</title>
        <authorList>
            <person name="Kim T."/>
        </authorList>
    </citation>
    <scope>NUCLEOTIDE SEQUENCE [LARGE SCALE GENOMIC DNA]</scope>
    <source>
        <strain evidence="2">TK-2024</strain>
        <tissue evidence="2">Old leaves</tissue>
    </source>
</reference>
<organism evidence="2 3">
    <name type="scientific">Hibiscus sabdariffa</name>
    <name type="common">roselle</name>
    <dbReference type="NCBI Taxonomy" id="183260"/>
    <lineage>
        <taxon>Eukaryota</taxon>
        <taxon>Viridiplantae</taxon>
        <taxon>Streptophyta</taxon>
        <taxon>Embryophyta</taxon>
        <taxon>Tracheophyta</taxon>
        <taxon>Spermatophyta</taxon>
        <taxon>Magnoliopsida</taxon>
        <taxon>eudicotyledons</taxon>
        <taxon>Gunneridae</taxon>
        <taxon>Pentapetalae</taxon>
        <taxon>rosids</taxon>
        <taxon>malvids</taxon>
        <taxon>Malvales</taxon>
        <taxon>Malvaceae</taxon>
        <taxon>Malvoideae</taxon>
        <taxon>Hibiscus</taxon>
    </lineage>
</organism>
<feature type="region of interest" description="Disordered" evidence="1">
    <location>
        <begin position="45"/>
        <end position="89"/>
    </location>
</feature>
<gene>
    <name evidence="2" type="ORF">V6N11_030937</name>
</gene>
<protein>
    <submittedName>
        <fullName evidence="2">Uncharacterized protein</fullName>
    </submittedName>
</protein>
<dbReference type="EMBL" id="JBBPBN010000106">
    <property type="protein sequence ID" value="KAK8978891.1"/>
    <property type="molecule type" value="Genomic_DNA"/>
</dbReference>
<name>A0ABR2NRU5_9ROSI</name>
<evidence type="ECO:0000256" key="1">
    <source>
        <dbReference type="SAM" id="MobiDB-lite"/>
    </source>
</evidence>
<evidence type="ECO:0000313" key="3">
    <source>
        <dbReference type="Proteomes" id="UP001396334"/>
    </source>
</evidence>
<evidence type="ECO:0000313" key="2">
    <source>
        <dbReference type="EMBL" id="KAK8978891.1"/>
    </source>
</evidence>